<proteinExistence type="predicted"/>
<reference evidence="2 3" key="1">
    <citation type="journal article" date="2019" name="Sci. Rep.">
        <title>Orb-weaving spider Araneus ventricosus genome elucidates the spidroin gene catalogue.</title>
        <authorList>
            <person name="Kono N."/>
            <person name="Nakamura H."/>
            <person name="Ohtoshi R."/>
            <person name="Moran D.A.P."/>
            <person name="Shinohara A."/>
            <person name="Yoshida Y."/>
            <person name="Fujiwara M."/>
            <person name="Mori M."/>
            <person name="Tomita M."/>
            <person name="Arakawa K."/>
        </authorList>
    </citation>
    <scope>NUCLEOTIDE SEQUENCE [LARGE SCALE GENOMIC DNA]</scope>
</reference>
<keyword evidence="3" id="KW-1185">Reference proteome</keyword>
<gene>
    <name evidence="2" type="ORF">AVEN_149315_1</name>
</gene>
<comment type="caution">
    <text evidence="2">The sequence shown here is derived from an EMBL/GenBank/DDBJ whole genome shotgun (WGS) entry which is preliminary data.</text>
</comment>
<dbReference type="AlphaFoldDB" id="A0A4Y2WY63"/>
<feature type="compositionally biased region" description="Low complexity" evidence="1">
    <location>
        <begin position="46"/>
        <end position="59"/>
    </location>
</feature>
<feature type="region of interest" description="Disordered" evidence="1">
    <location>
        <begin position="1"/>
        <end position="78"/>
    </location>
</feature>
<protein>
    <submittedName>
        <fullName evidence="2">Uncharacterized protein</fullName>
    </submittedName>
</protein>
<evidence type="ECO:0000313" key="2">
    <source>
        <dbReference type="EMBL" id="GBO41564.1"/>
    </source>
</evidence>
<sequence length="78" mass="8129">MSDLIADTSPTTEKTKSEASISNSVEISSAQDGQSCSAPRYRLTGKKQSAARSAAAASKPVKKSNTSVAKRTTGKGYF</sequence>
<evidence type="ECO:0000256" key="1">
    <source>
        <dbReference type="SAM" id="MobiDB-lite"/>
    </source>
</evidence>
<feature type="compositionally biased region" description="Polar residues" evidence="1">
    <location>
        <begin position="8"/>
        <end position="37"/>
    </location>
</feature>
<evidence type="ECO:0000313" key="3">
    <source>
        <dbReference type="Proteomes" id="UP000499080"/>
    </source>
</evidence>
<dbReference type="EMBL" id="BGPR01067280">
    <property type="protein sequence ID" value="GBO41564.1"/>
    <property type="molecule type" value="Genomic_DNA"/>
</dbReference>
<accession>A0A4Y2WY63</accession>
<organism evidence="2 3">
    <name type="scientific">Araneus ventricosus</name>
    <name type="common">Orbweaver spider</name>
    <name type="synonym">Epeira ventricosa</name>
    <dbReference type="NCBI Taxonomy" id="182803"/>
    <lineage>
        <taxon>Eukaryota</taxon>
        <taxon>Metazoa</taxon>
        <taxon>Ecdysozoa</taxon>
        <taxon>Arthropoda</taxon>
        <taxon>Chelicerata</taxon>
        <taxon>Arachnida</taxon>
        <taxon>Araneae</taxon>
        <taxon>Araneomorphae</taxon>
        <taxon>Entelegynae</taxon>
        <taxon>Araneoidea</taxon>
        <taxon>Araneidae</taxon>
        <taxon>Araneus</taxon>
    </lineage>
</organism>
<dbReference type="Proteomes" id="UP000499080">
    <property type="component" value="Unassembled WGS sequence"/>
</dbReference>
<name>A0A4Y2WY63_ARAVE</name>